<dbReference type="EC" id="3.4.23.43" evidence="6"/>
<dbReference type="PANTHER" id="PTHR30487">
    <property type="entry name" value="TYPE 4 PREPILIN-LIKE PROTEINS LEADER PEPTIDE-PROCESSING ENZYME"/>
    <property type="match status" value="1"/>
</dbReference>
<feature type="transmembrane region" description="Helical" evidence="3">
    <location>
        <begin position="85"/>
        <end position="104"/>
    </location>
</feature>
<dbReference type="PANTHER" id="PTHR30487:SF0">
    <property type="entry name" value="PREPILIN LEADER PEPTIDASE_N-METHYLTRANSFERASE-RELATED"/>
    <property type="match status" value="1"/>
</dbReference>
<feature type="signal peptide" evidence="4">
    <location>
        <begin position="1"/>
        <end position="27"/>
    </location>
</feature>
<keyword evidence="3" id="KW-0472">Membrane</keyword>
<dbReference type="GO" id="GO:0004190">
    <property type="term" value="F:aspartic-type endopeptidase activity"/>
    <property type="evidence" value="ECO:0007669"/>
    <property type="project" value="UniProtKB-EC"/>
</dbReference>
<evidence type="ECO:0000313" key="7">
    <source>
        <dbReference type="Proteomes" id="UP001239215"/>
    </source>
</evidence>
<dbReference type="GO" id="GO:0005886">
    <property type="term" value="C:plasma membrane"/>
    <property type="evidence" value="ECO:0007669"/>
    <property type="project" value="TreeGrafter"/>
</dbReference>
<keyword evidence="4" id="KW-0732">Signal</keyword>
<feature type="transmembrane region" description="Helical" evidence="3">
    <location>
        <begin position="193"/>
        <end position="213"/>
    </location>
</feature>
<evidence type="ECO:0000313" key="6">
    <source>
        <dbReference type="EMBL" id="MDQ1104311.1"/>
    </source>
</evidence>
<keyword evidence="6" id="KW-0808">Transferase</keyword>
<evidence type="ECO:0000259" key="5">
    <source>
        <dbReference type="Pfam" id="PF01478"/>
    </source>
</evidence>
<keyword evidence="3" id="KW-0812">Transmembrane</keyword>
<dbReference type="GO" id="GO:0006465">
    <property type="term" value="P:signal peptide processing"/>
    <property type="evidence" value="ECO:0007669"/>
    <property type="project" value="TreeGrafter"/>
</dbReference>
<feature type="region of interest" description="Disordered" evidence="2">
    <location>
        <begin position="32"/>
        <end position="53"/>
    </location>
</feature>
<feature type="domain" description="Prepilin type IV endopeptidase peptidase" evidence="5">
    <location>
        <begin position="94"/>
        <end position="207"/>
    </location>
</feature>
<dbReference type="GO" id="GO:0032259">
    <property type="term" value="P:methylation"/>
    <property type="evidence" value="ECO:0007669"/>
    <property type="project" value="UniProtKB-KW"/>
</dbReference>
<dbReference type="Gene3D" id="1.20.120.1220">
    <property type="match status" value="1"/>
</dbReference>
<evidence type="ECO:0000256" key="4">
    <source>
        <dbReference type="SAM" id="SignalP"/>
    </source>
</evidence>
<dbReference type="RefSeq" id="WP_307199675.1">
    <property type="nucleotide sequence ID" value="NZ_JAUTAN010000001.1"/>
</dbReference>
<evidence type="ECO:0000256" key="1">
    <source>
        <dbReference type="ARBA" id="ARBA00005801"/>
    </source>
</evidence>
<feature type="transmembrane region" description="Helical" evidence="3">
    <location>
        <begin position="220"/>
        <end position="239"/>
    </location>
</feature>
<name>A0AAJ1TXU6_9ACTN</name>
<dbReference type="GO" id="GO:0008168">
    <property type="term" value="F:methyltransferase activity"/>
    <property type="evidence" value="ECO:0007669"/>
    <property type="project" value="UniProtKB-KW"/>
</dbReference>
<comment type="caution">
    <text evidence="6">The sequence shown here is derived from an EMBL/GenBank/DDBJ whole genome shotgun (WGS) entry which is preliminary data.</text>
</comment>
<evidence type="ECO:0000256" key="3">
    <source>
        <dbReference type="SAM" id="Phobius"/>
    </source>
</evidence>
<feature type="chain" id="PRO_5042526393" evidence="4">
    <location>
        <begin position="28"/>
        <end position="244"/>
    </location>
</feature>
<dbReference type="InterPro" id="IPR000045">
    <property type="entry name" value="Prepilin_IV_endopep_pep"/>
</dbReference>
<evidence type="ECO:0000256" key="2">
    <source>
        <dbReference type="SAM" id="MobiDB-lite"/>
    </source>
</evidence>
<dbReference type="EC" id="2.1.1.-" evidence="6"/>
<dbReference type="Pfam" id="PF01478">
    <property type="entry name" value="Peptidase_A24"/>
    <property type="match status" value="1"/>
</dbReference>
<feature type="transmembrane region" description="Helical" evidence="3">
    <location>
        <begin position="141"/>
        <end position="159"/>
    </location>
</feature>
<dbReference type="AlphaFoldDB" id="A0AAJ1TXU6"/>
<sequence>MAVELGAVLVAATVGAAASAVMPAVLARVPDPPSYEDEDGPAPEPDPGRPTYPTFGELARRPGLPLGFSVAGAVTGALVGAYAGWSWPLAWLLVLVPVGVLLSYVDWRTLLLPTRVIYPAYAAVATLMVVAALATGATDDLRRAGIAALVGLVCYWLPWRISASWMGFGDVRLSGLLAGVLGWAGWAEVALGLYLPFLLGGVVAGLLMLLRLVARGAYPLGPFMFVGTLVGLWCGPLLLPGLSA</sequence>
<accession>A0AAJ1TXU6</accession>
<reference evidence="6" key="1">
    <citation type="submission" date="2023-07" db="EMBL/GenBank/DDBJ databases">
        <title>Functional and genomic diversity of the sorghum phyllosphere microbiome.</title>
        <authorList>
            <person name="Shade A."/>
        </authorList>
    </citation>
    <scope>NUCLEOTIDE SEQUENCE</scope>
    <source>
        <strain evidence="6">SORGH_AS_1067</strain>
    </source>
</reference>
<feature type="transmembrane region" description="Helical" evidence="3">
    <location>
        <begin position="116"/>
        <end position="135"/>
    </location>
</feature>
<dbReference type="EMBL" id="JAUTAN010000001">
    <property type="protein sequence ID" value="MDQ1104311.1"/>
    <property type="molecule type" value="Genomic_DNA"/>
</dbReference>
<proteinExistence type="inferred from homology"/>
<keyword evidence="6" id="KW-0378">Hydrolase</keyword>
<protein>
    <submittedName>
        <fullName evidence="6">Leader peptidase (Prepilin peptidase)/N-methyltransferase</fullName>
        <ecNumber evidence="6">2.1.1.-</ecNumber>
        <ecNumber evidence="6">3.4.23.43</ecNumber>
    </submittedName>
</protein>
<comment type="similarity">
    <text evidence="1">Belongs to the peptidase A24 family.</text>
</comment>
<organism evidence="6 7">
    <name type="scientific">Nocardioides zeae</name>
    <dbReference type="NCBI Taxonomy" id="1457234"/>
    <lineage>
        <taxon>Bacteria</taxon>
        <taxon>Bacillati</taxon>
        <taxon>Actinomycetota</taxon>
        <taxon>Actinomycetes</taxon>
        <taxon>Propionibacteriales</taxon>
        <taxon>Nocardioidaceae</taxon>
        <taxon>Nocardioides</taxon>
    </lineage>
</organism>
<keyword evidence="3" id="KW-1133">Transmembrane helix</keyword>
<dbReference type="InterPro" id="IPR050882">
    <property type="entry name" value="Prepilin_peptidase/N-MTase"/>
</dbReference>
<keyword evidence="6" id="KW-0489">Methyltransferase</keyword>
<dbReference type="Proteomes" id="UP001239215">
    <property type="component" value="Unassembled WGS sequence"/>
</dbReference>
<gene>
    <name evidence="6" type="ORF">QE405_001595</name>
</gene>